<feature type="signal peptide" evidence="1">
    <location>
        <begin position="1"/>
        <end position="16"/>
    </location>
</feature>
<evidence type="ECO:0000313" key="3">
    <source>
        <dbReference type="WBParaSite" id="Pan_g9121.t1"/>
    </source>
</evidence>
<keyword evidence="2" id="KW-1185">Reference proteome</keyword>
<evidence type="ECO:0000256" key="1">
    <source>
        <dbReference type="SAM" id="SignalP"/>
    </source>
</evidence>
<dbReference type="Proteomes" id="UP000492821">
    <property type="component" value="Unassembled WGS sequence"/>
</dbReference>
<name>A0A7E4WB91_PANRE</name>
<evidence type="ECO:0000313" key="2">
    <source>
        <dbReference type="Proteomes" id="UP000492821"/>
    </source>
</evidence>
<dbReference type="AlphaFoldDB" id="A0A7E4WB91"/>
<organism evidence="2 3">
    <name type="scientific">Panagrellus redivivus</name>
    <name type="common">Microworm</name>
    <dbReference type="NCBI Taxonomy" id="6233"/>
    <lineage>
        <taxon>Eukaryota</taxon>
        <taxon>Metazoa</taxon>
        <taxon>Ecdysozoa</taxon>
        <taxon>Nematoda</taxon>
        <taxon>Chromadorea</taxon>
        <taxon>Rhabditida</taxon>
        <taxon>Tylenchina</taxon>
        <taxon>Panagrolaimomorpha</taxon>
        <taxon>Panagrolaimoidea</taxon>
        <taxon>Panagrolaimidae</taxon>
        <taxon>Panagrellus</taxon>
    </lineage>
</organism>
<sequence length="72" mass="8129">MLSLVLLALFTPSVPSNRIEDLPEVVVRRPRPQYSHNGWRYRTSRSAPFATRFVPSYVRFSPGAMPPGPSQS</sequence>
<reference evidence="3" key="2">
    <citation type="submission" date="2020-10" db="UniProtKB">
        <authorList>
            <consortium name="WormBaseParasite"/>
        </authorList>
    </citation>
    <scope>IDENTIFICATION</scope>
</reference>
<proteinExistence type="predicted"/>
<dbReference type="WBParaSite" id="Pan_g9121.t1">
    <property type="protein sequence ID" value="Pan_g9121.t1"/>
    <property type="gene ID" value="Pan_g9121"/>
</dbReference>
<protein>
    <submittedName>
        <fullName evidence="3">Secreted protein</fullName>
    </submittedName>
</protein>
<reference evidence="2" key="1">
    <citation type="journal article" date="2013" name="Genetics">
        <title>The draft genome and transcriptome of Panagrellus redivivus are shaped by the harsh demands of a free-living lifestyle.</title>
        <authorList>
            <person name="Srinivasan J."/>
            <person name="Dillman A.R."/>
            <person name="Macchietto M.G."/>
            <person name="Heikkinen L."/>
            <person name="Lakso M."/>
            <person name="Fracchia K.M."/>
            <person name="Antoshechkin I."/>
            <person name="Mortazavi A."/>
            <person name="Wong G."/>
            <person name="Sternberg P.W."/>
        </authorList>
    </citation>
    <scope>NUCLEOTIDE SEQUENCE [LARGE SCALE GENOMIC DNA]</scope>
    <source>
        <strain evidence="2">MT8872</strain>
    </source>
</reference>
<keyword evidence="1" id="KW-0732">Signal</keyword>
<feature type="chain" id="PRO_5028887639" evidence="1">
    <location>
        <begin position="17"/>
        <end position="72"/>
    </location>
</feature>
<accession>A0A7E4WB91</accession>